<protein>
    <submittedName>
        <fullName evidence="1">Uncharacterized protein</fullName>
    </submittedName>
</protein>
<proteinExistence type="predicted"/>
<dbReference type="AlphaFoldDB" id="A0AAN8TJH4"/>
<evidence type="ECO:0000313" key="1">
    <source>
        <dbReference type="EMBL" id="KAK6786377.1"/>
    </source>
</evidence>
<evidence type="ECO:0000313" key="2">
    <source>
        <dbReference type="Proteomes" id="UP001371456"/>
    </source>
</evidence>
<gene>
    <name evidence="1" type="ORF">RDI58_014902</name>
</gene>
<accession>A0AAN8TJH4</accession>
<comment type="caution">
    <text evidence="1">The sequence shown here is derived from an EMBL/GenBank/DDBJ whole genome shotgun (WGS) entry which is preliminary data.</text>
</comment>
<keyword evidence="2" id="KW-1185">Reference proteome</keyword>
<organism evidence="1 2">
    <name type="scientific">Solanum bulbocastanum</name>
    <name type="common">Wild potato</name>
    <dbReference type="NCBI Taxonomy" id="147425"/>
    <lineage>
        <taxon>Eukaryota</taxon>
        <taxon>Viridiplantae</taxon>
        <taxon>Streptophyta</taxon>
        <taxon>Embryophyta</taxon>
        <taxon>Tracheophyta</taxon>
        <taxon>Spermatophyta</taxon>
        <taxon>Magnoliopsida</taxon>
        <taxon>eudicotyledons</taxon>
        <taxon>Gunneridae</taxon>
        <taxon>Pentapetalae</taxon>
        <taxon>asterids</taxon>
        <taxon>lamiids</taxon>
        <taxon>Solanales</taxon>
        <taxon>Solanaceae</taxon>
        <taxon>Solanoideae</taxon>
        <taxon>Solaneae</taxon>
        <taxon>Solanum</taxon>
    </lineage>
</organism>
<name>A0AAN8TJH4_SOLBU</name>
<sequence>MVIMSSLAGVSCEFEIAKSQILFNFEITSLKDFSMRCCAQRVIHLISRTVSLLQKEEEEEEK</sequence>
<dbReference type="EMBL" id="JBANQN010000006">
    <property type="protein sequence ID" value="KAK6786377.1"/>
    <property type="molecule type" value="Genomic_DNA"/>
</dbReference>
<reference evidence="1 2" key="1">
    <citation type="submission" date="2024-02" db="EMBL/GenBank/DDBJ databases">
        <title>de novo genome assembly of Solanum bulbocastanum strain 11H21.</title>
        <authorList>
            <person name="Hosaka A.J."/>
        </authorList>
    </citation>
    <scope>NUCLEOTIDE SEQUENCE [LARGE SCALE GENOMIC DNA]</scope>
    <source>
        <tissue evidence="1">Young leaves</tissue>
    </source>
</reference>
<dbReference type="Proteomes" id="UP001371456">
    <property type="component" value="Unassembled WGS sequence"/>
</dbReference>